<accession>A0A814BUH3</accession>
<evidence type="ECO:0000256" key="1">
    <source>
        <dbReference type="SAM" id="MobiDB-lite"/>
    </source>
</evidence>
<comment type="caution">
    <text evidence="2">The sequence shown here is derived from an EMBL/GenBank/DDBJ whole genome shotgun (WGS) entry which is preliminary data.</text>
</comment>
<feature type="compositionally biased region" description="Basic and acidic residues" evidence="1">
    <location>
        <begin position="194"/>
        <end position="208"/>
    </location>
</feature>
<dbReference type="EMBL" id="CAJOBC010001979">
    <property type="protein sequence ID" value="CAF3708932.1"/>
    <property type="molecule type" value="Genomic_DNA"/>
</dbReference>
<dbReference type="Proteomes" id="UP000681722">
    <property type="component" value="Unassembled WGS sequence"/>
</dbReference>
<reference evidence="2" key="1">
    <citation type="submission" date="2021-02" db="EMBL/GenBank/DDBJ databases">
        <authorList>
            <person name="Nowell W R."/>
        </authorList>
    </citation>
    <scope>NUCLEOTIDE SEQUENCE</scope>
</reference>
<gene>
    <name evidence="2" type="ORF">GPM918_LOCUS10181</name>
    <name evidence="3" type="ORF">SRO942_LOCUS10182</name>
</gene>
<feature type="compositionally biased region" description="Polar residues" evidence="1">
    <location>
        <begin position="227"/>
        <end position="242"/>
    </location>
</feature>
<dbReference type="Proteomes" id="UP000663829">
    <property type="component" value="Unassembled WGS sequence"/>
</dbReference>
<dbReference type="EMBL" id="CAJNOQ010001979">
    <property type="protein sequence ID" value="CAF0930999.1"/>
    <property type="molecule type" value="Genomic_DNA"/>
</dbReference>
<protein>
    <submittedName>
        <fullName evidence="2">Uncharacterized protein</fullName>
    </submittedName>
</protein>
<name>A0A814BUH3_9BILA</name>
<feature type="region of interest" description="Disordered" evidence="1">
    <location>
        <begin position="194"/>
        <end position="283"/>
    </location>
</feature>
<organism evidence="2 4">
    <name type="scientific">Didymodactylos carnosus</name>
    <dbReference type="NCBI Taxonomy" id="1234261"/>
    <lineage>
        <taxon>Eukaryota</taxon>
        <taxon>Metazoa</taxon>
        <taxon>Spiralia</taxon>
        <taxon>Gnathifera</taxon>
        <taxon>Rotifera</taxon>
        <taxon>Eurotatoria</taxon>
        <taxon>Bdelloidea</taxon>
        <taxon>Philodinida</taxon>
        <taxon>Philodinidae</taxon>
        <taxon>Didymodactylos</taxon>
    </lineage>
</organism>
<dbReference type="OrthoDB" id="10013501at2759"/>
<proteinExistence type="predicted"/>
<evidence type="ECO:0000313" key="3">
    <source>
        <dbReference type="EMBL" id="CAF3708932.1"/>
    </source>
</evidence>
<evidence type="ECO:0000313" key="2">
    <source>
        <dbReference type="EMBL" id="CAF0930999.1"/>
    </source>
</evidence>
<sequence length="500" mass="58272">MHFLDSLHLNSLDDSNRNSYNNTRIHDENSSYSHYSSLSSYMQRINVLNNDELINFIHRLMDEREQILKENEYLRAKLNESLLIETINEIKGERDILLKLLVNTTNNNKQHQQQQQQQQQQRIFKEQTLFNQQSNYSDDLSHYSMPSSQQQSQYPLFNSSIQINQDLNDRSMHHSFESSHDPIYDMNNNIIHTPRYEASKTRRTDSFRSNKTNENARHLPPPAPPSSYIQKHNNEQKNQSSPRQRRYRTKNERTPTRTIDSSSTTTNTTTSNHRLLNSSSGSPTAVYRIEGNTLNANELANIFSRVKQTHPNKKIVVYKVRPNNNNNIASPQTIVNGSQDQNQSLNSSINGDAIINDDFNRLVDEMCIKHGVLSADYDDSNDENTYPKSAKLNNQSTKSFKQSSTTSSLLKHHPHSPFQIIQYRSQSLQDLTQPNNNVEQRQQHYQQQHQQTLDFSFKPIKNENDMNGNDHESSHTKIINLPVQERSHYTRHWIHTNENT</sequence>
<evidence type="ECO:0000313" key="4">
    <source>
        <dbReference type="Proteomes" id="UP000663829"/>
    </source>
</evidence>
<dbReference type="AlphaFoldDB" id="A0A814BUH3"/>
<keyword evidence="4" id="KW-1185">Reference proteome</keyword>
<feature type="compositionally biased region" description="Polar residues" evidence="1">
    <location>
        <begin position="383"/>
        <end position="394"/>
    </location>
</feature>
<feature type="region of interest" description="Disordered" evidence="1">
    <location>
        <begin position="375"/>
        <end position="413"/>
    </location>
</feature>
<feature type="compositionally biased region" description="Low complexity" evidence="1">
    <location>
        <begin position="395"/>
        <end position="409"/>
    </location>
</feature>
<feature type="compositionally biased region" description="Low complexity" evidence="1">
    <location>
        <begin position="256"/>
        <end position="280"/>
    </location>
</feature>